<protein>
    <recommendedName>
        <fullName evidence="4">GIY-YIG domain-containing protein</fullName>
    </recommendedName>
</protein>
<name>A0ABS5EKP7_9PROT</name>
<dbReference type="EMBL" id="JAAEDI010000019">
    <property type="protein sequence ID" value="MBR0651592.1"/>
    <property type="molecule type" value="Genomic_DNA"/>
</dbReference>
<feature type="region of interest" description="Disordered" evidence="1">
    <location>
        <begin position="124"/>
        <end position="150"/>
    </location>
</feature>
<sequence>MGAPDGTQRVFGRQISEADPAPDGAYVYCYILAGVPRYVGKGSGRRCWDHLRYAHGLNAARQAGRSQVVPGYVNPKWQRTVAKRLREGATIEVRILVEGLAAAEANARERQWIRRLGREDLGTGSLLNRSDGGDGATSEDMKRNHAQPEFKAHHRAAIQRLHADPEFRERYLTGLRLATLRPEARARRKAVAQSQHADPAFKSKNFVGHRLPAADRPRGAALVRLAIEVRGYEAAREALRAAGAHDLDTFRAVLGSDLKAALAGFARRRADLLRHIGALGCAG</sequence>
<proteinExistence type="predicted"/>
<dbReference type="RefSeq" id="WP_211870254.1">
    <property type="nucleotide sequence ID" value="NZ_JAAEDI010000019.1"/>
</dbReference>
<evidence type="ECO:0000313" key="3">
    <source>
        <dbReference type="Proteomes" id="UP000698752"/>
    </source>
</evidence>
<comment type="caution">
    <text evidence="2">The sequence shown here is derived from an EMBL/GenBank/DDBJ whole genome shotgun (WGS) entry which is preliminary data.</text>
</comment>
<dbReference type="Proteomes" id="UP000698752">
    <property type="component" value="Unassembled WGS sequence"/>
</dbReference>
<evidence type="ECO:0000256" key="1">
    <source>
        <dbReference type="SAM" id="MobiDB-lite"/>
    </source>
</evidence>
<evidence type="ECO:0000313" key="2">
    <source>
        <dbReference type="EMBL" id="MBR0651592.1"/>
    </source>
</evidence>
<keyword evidence="3" id="KW-1185">Reference proteome</keyword>
<evidence type="ECO:0008006" key="4">
    <source>
        <dbReference type="Google" id="ProtNLM"/>
    </source>
</evidence>
<gene>
    <name evidence="2" type="ORF">GXW78_18120</name>
</gene>
<accession>A0ABS5EKP7</accession>
<feature type="compositionally biased region" description="Basic and acidic residues" evidence="1">
    <location>
        <begin position="139"/>
        <end position="150"/>
    </location>
</feature>
<organism evidence="2 3">
    <name type="scientific">Neoroseomonas terrae</name>
    <dbReference type="NCBI Taxonomy" id="424799"/>
    <lineage>
        <taxon>Bacteria</taxon>
        <taxon>Pseudomonadati</taxon>
        <taxon>Pseudomonadota</taxon>
        <taxon>Alphaproteobacteria</taxon>
        <taxon>Acetobacterales</taxon>
        <taxon>Acetobacteraceae</taxon>
        <taxon>Neoroseomonas</taxon>
    </lineage>
</organism>
<reference evidence="3" key="1">
    <citation type="journal article" date="2021" name="Syst. Appl. Microbiol.">
        <title>Roseomonas hellenica sp. nov., isolated from roots of wild-growing Alkanna tinctoria.</title>
        <authorList>
            <person name="Rat A."/>
            <person name="Naranjo H.D."/>
            <person name="Lebbe L."/>
            <person name="Cnockaert M."/>
            <person name="Krigas N."/>
            <person name="Grigoriadou K."/>
            <person name="Maloupa E."/>
            <person name="Willems A."/>
        </authorList>
    </citation>
    <scope>NUCLEOTIDE SEQUENCE [LARGE SCALE GENOMIC DNA]</scope>
    <source>
        <strain evidence="3">LMG 31159</strain>
    </source>
</reference>